<dbReference type="InterPro" id="IPR029063">
    <property type="entry name" value="SAM-dependent_MTases_sf"/>
</dbReference>
<dbReference type="EC" id="2.1.1.72" evidence="2 7"/>
<keyword evidence="9" id="KW-1185">Reference proteome</keyword>
<sequence length="314" mass="36187">MTQQQNTLFDINLHDSLSPVSCVSVMEDKKSECSLSKRKIGASPFVKWAGGKRSIMNSLLLRLPESFTNYYEPFVGGGALFFELAKQGKLEKKQVFLSDTNLDLVFAYNAIKKSPKALIEELKEHKRKHNTTYFYKVRKRHNLKDPIEIAARFLYMNKTCFNGLWRVNNKGEFNVPVGKYKNPDIVQEDKIAACHQVLQGVNIQYLSFHEIQPKPGDFVYFDPPYHPKDNSSFTRYSKFDFTEQDQIRLRNFTLSLHEQGVHVMLSNSETQFIKTLYDRKGFTIDIVQAPRFVNCKANGRNAVGETLITNYTNG</sequence>
<proteinExistence type="inferred from homology"/>
<keyword evidence="4 7" id="KW-0808">Transferase</keyword>
<evidence type="ECO:0000256" key="5">
    <source>
        <dbReference type="ARBA" id="ARBA00022691"/>
    </source>
</evidence>
<dbReference type="SUPFAM" id="SSF53335">
    <property type="entry name" value="S-adenosyl-L-methionine-dependent methyltransferases"/>
    <property type="match status" value="1"/>
</dbReference>
<dbReference type="InterPro" id="IPR002052">
    <property type="entry name" value="DNA_methylase_N6_adenine_CS"/>
</dbReference>
<dbReference type="GO" id="GO:0032259">
    <property type="term" value="P:methylation"/>
    <property type="evidence" value="ECO:0007669"/>
    <property type="project" value="UniProtKB-KW"/>
</dbReference>
<reference evidence="8 9" key="1">
    <citation type="submission" date="2023-01" db="EMBL/GenBank/DDBJ databases">
        <title>Novel diversity within Roseofilum (Cyanobacteria; Desertifilaceae) from marine benthic mats with descriptions of four novel species.</title>
        <authorList>
            <person name="Wang Y."/>
            <person name="Berthold D.E."/>
            <person name="Hu J."/>
            <person name="Lefler F.W."/>
            <person name="Laughinghouse H.D. IV."/>
        </authorList>
    </citation>
    <scope>NUCLEOTIDE SEQUENCE [LARGE SCALE GENOMIC DNA]</scope>
    <source>
        <strain evidence="8 9">BLCC-M143</strain>
    </source>
</reference>
<evidence type="ECO:0000256" key="2">
    <source>
        <dbReference type="ARBA" id="ARBA00011900"/>
    </source>
</evidence>
<gene>
    <name evidence="8" type="ORF">PMH09_20910</name>
</gene>
<dbReference type="Gene3D" id="3.40.50.150">
    <property type="entry name" value="Vaccinia Virus protein VP39"/>
    <property type="match status" value="1"/>
</dbReference>
<keyword evidence="3 7" id="KW-0489">Methyltransferase</keyword>
<dbReference type="InterPro" id="IPR012263">
    <property type="entry name" value="M_m6A_EcoRV"/>
</dbReference>
<dbReference type="PROSITE" id="PS00092">
    <property type="entry name" value="N6_MTASE"/>
    <property type="match status" value="1"/>
</dbReference>
<evidence type="ECO:0000313" key="8">
    <source>
        <dbReference type="EMBL" id="MDJ1185647.1"/>
    </source>
</evidence>
<name>A0ABT7C3G9_9CYAN</name>
<dbReference type="RefSeq" id="WP_283760288.1">
    <property type="nucleotide sequence ID" value="NZ_JAQOSQ010000043.1"/>
</dbReference>
<dbReference type="Gene3D" id="1.10.1020.10">
    <property type="entry name" value="Adenine-specific Methyltransferase, Domain 2"/>
    <property type="match status" value="1"/>
</dbReference>
<protein>
    <recommendedName>
        <fullName evidence="2 7">Site-specific DNA-methyltransferase (adenine-specific)</fullName>
        <ecNumber evidence="2 7">2.1.1.72</ecNumber>
    </recommendedName>
</protein>
<evidence type="ECO:0000256" key="3">
    <source>
        <dbReference type="ARBA" id="ARBA00022603"/>
    </source>
</evidence>
<dbReference type="NCBIfam" id="TIGR00571">
    <property type="entry name" value="dam"/>
    <property type="match status" value="1"/>
</dbReference>
<dbReference type="Pfam" id="PF02086">
    <property type="entry name" value="MethyltransfD12"/>
    <property type="match status" value="1"/>
</dbReference>
<evidence type="ECO:0000256" key="7">
    <source>
        <dbReference type="RuleBase" id="RU361257"/>
    </source>
</evidence>
<dbReference type="EMBL" id="JAQOSQ010000043">
    <property type="protein sequence ID" value="MDJ1185647.1"/>
    <property type="molecule type" value="Genomic_DNA"/>
</dbReference>
<dbReference type="GO" id="GO:0008168">
    <property type="term" value="F:methyltransferase activity"/>
    <property type="evidence" value="ECO:0007669"/>
    <property type="project" value="UniProtKB-KW"/>
</dbReference>
<dbReference type="PIRSF" id="PIRSF000398">
    <property type="entry name" value="M_m6A_EcoRV"/>
    <property type="match status" value="1"/>
</dbReference>
<dbReference type="InterPro" id="IPR012327">
    <property type="entry name" value="MeTrfase_D12"/>
</dbReference>
<organism evidence="8 9">
    <name type="scientific">Roseofilum casamattae BLCC-M143</name>
    <dbReference type="NCBI Taxonomy" id="3022442"/>
    <lineage>
        <taxon>Bacteria</taxon>
        <taxon>Bacillati</taxon>
        <taxon>Cyanobacteriota</taxon>
        <taxon>Cyanophyceae</taxon>
        <taxon>Desertifilales</taxon>
        <taxon>Desertifilaceae</taxon>
        <taxon>Roseofilum</taxon>
        <taxon>Roseofilum casamattae</taxon>
    </lineage>
</organism>
<dbReference type="PANTHER" id="PTHR30481">
    <property type="entry name" value="DNA ADENINE METHYLASE"/>
    <property type="match status" value="1"/>
</dbReference>
<dbReference type="InterPro" id="IPR023095">
    <property type="entry name" value="Ade_MeTrfase_dom_2"/>
</dbReference>
<comment type="catalytic activity">
    <reaction evidence="6 7">
        <text>a 2'-deoxyadenosine in DNA + S-adenosyl-L-methionine = an N(6)-methyl-2'-deoxyadenosine in DNA + S-adenosyl-L-homocysteine + H(+)</text>
        <dbReference type="Rhea" id="RHEA:15197"/>
        <dbReference type="Rhea" id="RHEA-COMP:12418"/>
        <dbReference type="Rhea" id="RHEA-COMP:12419"/>
        <dbReference type="ChEBI" id="CHEBI:15378"/>
        <dbReference type="ChEBI" id="CHEBI:57856"/>
        <dbReference type="ChEBI" id="CHEBI:59789"/>
        <dbReference type="ChEBI" id="CHEBI:90615"/>
        <dbReference type="ChEBI" id="CHEBI:90616"/>
        <dbReference type="EC" id="2.1.1.72"/>
    </reaction>
</comment>
<evidence type="ECO:0000256" key="6">
    <source>
        <dbReference type="ARBA" id="ARBA00047942"/>
    </source>
</evidence>
<evidence type="ECO:0000256" key="1">
    <source>
        <dbReference type="ARBA" id="ARBA00006594"/>
    </source>
</evidence>
<keyword evidence="5 7" id="KW-0949">S-adenosyl-L-methionine</keyword>
<accession>A0ABT7C3G9</accession>
<comment type="similarity">
    <text evidence="1 7">Belongs to the N(4)/N(6)-methyltransferase family.</text>
</comment>
<dbReference type="PRINTS" id="PR00505">
    <property type="entry name" value="D12N6MTFRASE"/>
</dbReference>
<evidence type="ECO:0000256" key="4">
    <source>
        <dbReference type="ARBA" id="ARBA00022679"/>
    </source>
</evidence>
<dbReference type="Proteomes" id="UP001232992">
    <property type="component" value="Unassembled WGS sequence"/>
</dbReference>
<evidence type="ECO:0000313" key="9">
    <source>
        <dbReference type="Proteomes" id="UP001232992"/>
    </source>
</evidence>
<comment type="caution">
    <text evidence="8">The sequence shown here is derived from an EMBL/GenBank/DDBJ whole genome shotgun (WGS) entry which is preliminary data.</text>
</comment>
<dbReference type="PANTHER" id="PTHR30481:SF3">
    <property type="entry name" value="DNA ADENINE METHYLASE"/>
    <property type="match status" value="1"/>
</dbReference>